<keyword evidence="3" id="KW-0268">Exocytosis</keyword>
<comment type="function">
    <text evidence="3">Component of the exocyst complex.</text>
</comment>
<dbReference type="InterPro" id="IPR016159">
    <property type="entry name" value="Cullin_repeat-like_dom_sf"/>
</dbReference>
<organism evidence="5 6">
    <name type="scientific">Xanthoceras sorbifolium</name>
    <dbReference type="NCBI Taxonomy" id="99658"/>
    <lineage>
        <taxon>Eukaryota</taxon>
        <taxon>Viridiplantae</taxon>
        <taxon>Streptophyta</taxon>
        <taxon>Embryophyta</taxon>
        <taxon>Tracheophyta</taxon>
        <taxon>Spermatophyta</taxon>
        <taxon>Magnoliopsida</taxon>
        <taxon>eudicotyledons</taxon>
        <taxon>Gunneridae</taxon>
        <taxon>Pentapetalae</taxon>
        <taxon>rosids</taxon>
        <taxon>malvids</taxon>
        <taxon>Sapindales</taxon>
        <taxon>Sapindaceae</taxon>
        <taxon>Xanthoceroideae</taxon>
        <taxon>Xanthoceras</taxon>
    </lineage>
</organism>
<dbReference type="EMBL" id="JAFEMO010000012">
    <property type="protein sequence ID" value="KAH7554482.1"/>
    <property type="molecule type" value="Genomic_DNA"/>
</dbReference>
<dbReference type="Pfam" id="PF03081">
    <property type="entry name" value="Exo70_C"/>
    <property type="match status" value="1"/>
</dbReference>
<dbReference type="Proteomes" id="UP000827721">
    <property type="component" value="Unassembled WGS sequence"/>
</dbReference>
<dbReference type="InterPro" id="IPR046364">
    <property type="entry name" value="Exo70_C"/>
</dbReference>
<dbReference type="InterPro" id="IPR004140">
    <property type="entry name" value="Exo70"/>
</dbReference>
<evidence type="ECO:0000256" key="1">
    <source>
        <dbReference type="ARBA" id="ARBA00006756"/>
    </source>
</evidence>
<evidence type="ECO:0000256" key="2">
    <source>
        <dbReference type="ARBA" id="ARBA00022448"/>
    </source>
</evidence>
<keyword evidence="3" id="KW-0653">Protein transport</keyword>
<dbReference type="PANTHER" id="PTHR12542">
    <property type="entry name" value="EXOCYST COMPLEX PROTEIN EXO70"/>
    <property type="match status" value="1"/>
</dbReference>
<evidence type="ECO:0000313" key="5">
    <source>
        <dbReference type="EMBL" id="KAH7554482.1"/>
    </source>
</evidence>
<keyword evidence="6" id="KW-1185">Reference proteome</keyword>
<name>A0ABQ8HDA7_9ROSI</name>
<gene>
    <name evidence="5" type="ORF">JRO89_XS12G0223400</name>
</gene>
<reference evidence="5 6" key="1">
    <citation type="submission" date="2021-02" db="EMBL/GenBank/DDBJ databases">
        <title>Plant Genome Project.</title>
        <authorList>
            <person name="Zhang R.-G."/>
        </authorList>
    </citation>
    <scope>NUCLEOTIDE SEQUENCE [LARGE SCALE GENOMIC DNA]</scope>
    <source>
        <tissue evidence="5">Leaves</tissue>
    </source>
</reference>
<evidence type="ECO:0000313" key="6">
    <source>
        <dbReference type="Proteomes" id="UP000827721"/>
    </source>
</evidence>
<evidence type="ECO:0000256" key="3">
    <source>
        <dbReference type="RuleBase" id="RU365026"/>
    </source>
</evidence>
<evidence type="ECO:0000259" key="4">
    <source>
        <dbReference type="Pfam" id="PF03081"/>
    </source>
</evidence>
<keyword evidence="2 3" id="KW-0813">Transport</keyword>
<feature type="domain" description="Exocyst complex subunit Exo70 C-terminal" evidence="4">
    <location>
        <begin position="361"/>
        <end position="726"/>
    </location>
</feature>
<proteinExistence type="inferred from homology"/>
<dbReference type="Gene3D" id="1.20.1280.170">
    <property type="entry name" value="Exocyst complex component Exo70"/>
    <property type="match status" value="1"/>
</dbReference>
<accession>A0ABQ8HDA7</accession>
<protein>
    <recommendedName>
        <fullName evidence="3">Exocyst subunit Exo70 family protein</fullName>
    </recommendedName>
</protein>
<dbReference type="Pfam" id="PF20669">
    <property type="entry name" value="Exo70_N"/>
    <property type="match status" value="1"/>
</dbReference>
<comment type="similarity">
    <text evidence="1 3">Belongs to the EXO70 family.</text>
</comment>
<comment type="caution">
    <text evidence="5">The sequence shown here is derived from an EMBL/GenBank/DDBJ whole genome shotgun (WGS) entry which is preliminary data.</text>
</comment>
<dbReference type="SUPFAM" id="SSF74788">
    <property type="entry name" value="Cullin repeat-like"/>
    <property type="match status" value="1"/>
</dbReference>
<sequence length="741" mass="84998">MRNYQTIDCQTKVSQKDRERHKDQILKEIFLVILGDVFEVIDPSLIFGYSVLFVPARTLEPHLGNVFILLSVYIKHMIAFTNSALLLAWPVVRAMGDSHVIISQLEEEENLIAAAKHLVRALGSNKNLTGNMKKILADLGSQLSTMATIDDDKGEEISEIEEQLNVVQDKIMSWEGDQSMIWDSANEACEYLNAVDESRKLIERLDSLCFGKDKEENELLRRAHDVLQMAMARLEEEFRYMLVQNRQPFELEHKSFRSSEEDVGSIISFGDDSVEDSLQRDSVSRTSEEVIIDLVHPDVISDLRCIANMMFMSNYDHECSQAYIIARKDALDECLFILEMDKLSIEDVLKMEWGSLNSKIKRWVWAMKIFVRIYLASEKWLSEQIFGEFGPVDLACFVEASKASMLRLLNFGEAVSVGPHRPEKLFGILEMYELLVDLLSDVDALYKNEVGSSVRIEYHDVLGRLGDSARATFLDFQNVIASYTSIGPFAGGGIHHITRYVMNYIRNLSDYSETLTLLLEDHDKEDPSSLSPCMNPAMEKENTGGSSSCVSSPMAIHFQTIASVLESKLLEKSKLYKDVSLQHVFLMNNVHYMAQKVMNSELRIIFGDKWIRKHNWKFQQHAMDYERATWSSVLTLLKDEGNAGSNGVSKTQLKERFKSFYLAFDEVYKTQTAWLIPNVQLREDLRISTSLKVIQAYRNFESKHTNHISDKHIKYSSDDLQNYLLDLFEGSPKSLHYPYRR</sequence>
<dbReference type="PANTHER" id="PTHR12542:SF49">
    <property type="entry name" value="EXOCYST SUBUNIT EXO70 FAMILY PROTEIN"/>
    <property type="match status" value="1"/>
</dbReference>